<evidence type="ECO:0000256" key="2">
    <source>
        <dbReference type="ARBA" id="ARBA00022516"/>
    </source>
</evidence>
<keyword evidence="1" id="KW-0963">Cytoplasm</keyword>
<keyword evidence="4 9" id="KW-0808">Transferase</keyword>
<dbReference type="InterPro" id="IPR010137">
    <property type="entry name" value="Lipid_A_LpxA"/>
</dbReference>
<evidence type="ECO:0000256" key="5">
    <source>
        <dbReference type="ARBA" id="ARBA00022737"/>
    </source>
</evidence>
<dbReference type="CDD" id="cd03351">
    <property type="entry name" value="LbH_UDP-GlcNAc_AT"/>
    <property type="match status" value="1"/>
</dbReference>
<reference evidence="9" key="1">
    <citation type="submission" date="2020-04" db="EMBL/GenBank/DDBJ databases">
        <title>Deep metagenomics examines the oral microbiome during advanced dental caries in children, revealing novel taxa and co-occurrences with host molecules.</title>
        <authorList>
            <person name="Baker J.L."/>
            <person name="Morton J.T."/>
            <person name="Dinis M."/>
            <person name="Alvarez R."/>
            <person name="Tran N.C."/>
            <person name="Knight R."/>
            <person name="Edlund A."/>
        </authorList>
    </citation>
    <scope>NUCLEOTIDE SEQUENCE</scope>
    <source>
        <strain evidence="9">JCVI_32_bin.14</strain>
    </source>
</reference>
<evidence type="ECO:0000256" key="7">
    <source>
        <dbReference type="ARBA" id="ARBA00023315"/>
    </source>
</evidence>
<dbReference type="Pfam" id="PF13720">
    <property type="entry name" value="Acetyltransf_11"/>
    <property type="match status" value="1"/>
</dbReference>
<dbReference type="EC" id="2.3.1.129" evidence="9"/>
<proteinExistence type="predicted"/>
<dbReference type="GO" id="GO:0009245">
    <property type="term" value="P:lipid A biosynthetic process"/>
    <property type="evidence" value="ECO:0007669"/>
    <property type="project" value="UniProtKB-KW"/>
</dbReference>
<dbReference type="AlphaFoldDB" id="A0A930FR57"/>
<dbReference type="NCBIfam" id="NF003657">
    <property type="entry name" value="PRK05289.1"/>
    <property type="match status" value="1"/>
</dbReference>
<dbReference type="GO" id="GO:0016020">
    <property type="term" value="C:membrane"/>
    <property type="evidence" value="ECO:0007669"/>
    <property type="project" value="GOC"/>
</dbReference>
<dbReference type="PANTHER" id="PTHR43480">
    <property type="entry name" value="ACYL-[ACYL-CARRIER-PROTEIN]--UDP-N-ACETYLGLUCOSAMINE O-ACYLTRANSFERASE"/>
    <property type="match status" value="1"/>
</dbReference>
<dbReference type="InterPro" id="IPR001451">
    <property type="entry name" value="Hexapep"/>
</dbReference>
<dbReference type="EMBL" id="JABZMK010000014">
    <property type="protein sequence ID" value="MBF1129213.1"/>
    <property type="molecule type" value="Genomic_DNA"/>
</dbReference>
<keyword evidence="3" id="KW-0441">Lipid A biosynthesis</keyword>
<gene>
    <name evidence="9" type="primary">lpxA</name>
    <name evidence="9" type="ORF">HXL70_04110</name>
</gene>
<dbReference type="NCBIfam" id="TIGR01852">
    <property type="entry name" value="lipid_A_lpxA"/>
    <property type="match status" value="1"/>
</dbReference>
<sequence length="273" mass="29981">MELTVIKSAEPQIHETAVVDPTAKLHKNVIIEPYAVIGPNCEIGEGSIIGSHAVISKNVRMGKNNHVYPNAVIGEDPQDLKFAGEYSTVVIGNDNSFREFVTIHRATGENCETRIGSHNMLQAYTHVAHNCNFGDYIVMSSFSGAAGHVTVEDHAVIGGMSGIHQFVKIGACAMVGGMSKIVQDVCPFVIVDGNPARVVGLNSVGLARNNITPEVRSWLKKAYRTIFRSGLKLYEAIHEMEQDFPPTPEIEHLLRFLRNCERGLCRTKDKSQK</sequence>
<dbReference type="Gene3D" id="1.20.1180.10">
    <property type="entry name" value="Udp N-acetylglucosamine O-acyltransferase, C-terminal domain"/>
    <property type="match status" value="1"/>
</dbReference>
<dbReference type="InterPro" id="IPR037157">
    <property type="entry name" value="Acetyltransf_C_sf"/>
</dbReference>
<evidence type="ECO:0000313" key="10">
    <source>
        <dbReference type="Proteomes" id="UP000757890"/>
    </source>
</evidence>
<evidence type="ECO:0000256" key="3">
    <source>
        <dbReference type="ARBA" id="ARBA00022556"/>
    </source>
</evidence>
<comment type="caution">
    <text evidence="9">The sequence shown here is derived from an EMBL/GenBank/DDBJ whole genome shotgun (WGS) entry which is preliminary data.</text>
</comment>
<dbReference type="GO" id="GO:0008780">
    <property type="term" value="F:acyl-[acyl-carrier-protein]-UDP-N-acetylglucosamine O-acyltransferase activity"/>
    <property type="evidence" value="ECO:0007669"/>
    <property type="project" value="UniProtKB-EC"/>
</dbReference>
<keyword evidence="6" id="KW-0443">Lipid metabolism</keyword>
<dbReference type="PROSITE" id="PS00101">
    <property type="entry name" value="HEXAPEP_TRANSFERASES"/>
    <property type="match status" value="2"/>
</dbReference>
<dbReference type="PIRSF" id="PIRSF000456">
    <property type="entry name" value="UDP-GlcNAc_acltr"/>
    <property type="match status" value="1"/>
</dbReference>
<keyword evidence="5" id="KW-0677">Repeat</keyword>
<evidence type="ECO:0000256" key="6">
    <source>
        <dbReference type="ARBA" id="ARBA00023098"/>
    </source>
</evidence>
<keyword evidence="2" id="KW-0444">Lipid biosynthesis</keyword>
<feature type="domain" description="UDP N-acetylglucosamine O-acyltransferase C-terminal" evidence="8">
    <location>
        <begin position="184"/>
        <end position="265"/>
    </location>
</feature>
<evidence type="ECO:0000313" key="9">
    <source>
        <dbReference type="EMBL" id="MBF1129213.1"/>
    </source>
</evidence>
<keyword evidence="7 9" id="KW-0012">Acyltransferase</keyword>
<dbReference type="SUPFAM" id="SSF51161">
    <property type="entry name" value="Trimeric LpxA-like enzymes"/>
    <property type="match status" value="1"/>
</dbReference>
<dbReference type="InterPro" id="IPR029098">
    <property type="entry name" value="Acetyltransf_C"/>
</dbReference>
<dbReference type="Proteomes" id="UP000757890">
    <property type="component" value="Unassembled WGS sequence"/>
</dbReference>
<dbReference type="Gene3D" id="2.160.10.10">
    <property type="entry name" value="Hexapeptide repeat proteins"/>
    <property type="match status" value="1"/>
</dbReference>
<dbReference type="InterPro" id="IPR018357">
    <property type="entry name" value="Hexapep_transf_CS"/>
</dbReference>
<accession>A0A930FR57</accession>
<dbReference type="Pfam" id="PF00132">
    <property type="entry name" value="Hexapep"/>
    <property type="match status" value="1"/>
</dbReference>
<name>A0A930FR57_9FIRM</name>
<dbReference type="RefSeq" id="WP_007070024.1">
    <property type="nucleotide sequence ID" value="NZ_CAJPSS010000035.1"/>
</dbReference>
<evidence type="ECO:0000256" key="1">
    <source>
        <dbReference type="ARBA" id="ARBA00022490"/>
    </source>
</evidence>
<organism evidence="9 10">
    <name type="scientific">Dialister invisus</name>
    <dbReference type="NCBI Taxonomy" id="218538"/>
    <lineage>
        <taxon>Bacteria</taxon>
        <taxon>Bacillati</taxon>
        <taxon>Bacillota</taxon>
        <taxon>Negativicutes</taxon>
        <taxon>Veillonellales</taxon>
        <taxon>Veillonellaceae</taxon>
        <taxon>Dialister</taxon>
    </lineage>
</organism>
<dbReference type="GeneID" id="78277747"/>
<protein>
    <submittedName>
        <fullName evidence="9">Acyl-ACP--UDP-N-acetylglucosamine O-acyltransferase</fullName>
        <ecNumber evidence="9">2.3.1.129</ecNumber>
    </submittedName>
</protein>
<dbReference type="InterPro" id="IPR011004">
    <property type="entry name" value="Trimer_LpxA-like_sf"/>
</dbReference>
<evidence type="ECO:0000259" key="8">
    <source>
        <dbReference type="Pfam" id="PF13720"/>
    </source>
</evidence>
<dbReference type="PANTHER" id="PTHR43480:SF1">
    <property type="entry name" value="ACYL-[ACYL-CARRIER-PROTEIN]--UDP-N-ACETYLGLUCOSAMINE O-ACYLTRANSFERASE, MITOCHONDRIAL-RELATED"/>
    <property type="match status" value="1"/>
</dbReference>
<evidence type="ECO:0000256" key="4">
    <source>
        <dbReference type="ARBA" id="ARBA00022679"/>
    </source>
</evidence>